<feature type="compositionally biased region" description="Low complexity" evidence="2">
    <location>
        <begin position="1578"/>
        <end position="1590"/>
    </location>
</feature>
<evidence type="ECO:0000313" key="6">
    <source>
        <dbReference type="RefSeq" id="XP_032814445.1"/>
    </source>
</evidence>
<feature type="coiled-coil region" evidence="1">
    <location>
        <begin position="1753"/>
        <end position="1787"/>
    </location>
</feature>
<feature type="compositionally biased region" description="Polar residues" evidence="2">
    <location>
        <begin position="2288"/>
        <end position="2299"/>
    </location>
</feature>
<sequence length="3399" mass="369255">MAPIGSCRVCGRKLQGKQRRWLFRGPRVPPGRPPSSPGPPGSPAAPPRRPELHVALAHVTRCPVRPGDGASPFACSKCAFMLERVYRYDAVGARVQALSLQHLRRLLREKEQLVQCLLHLYGRTQGPIDGTVGDGVALADARYDALLRADLELSAFECWAEPGPDTSDGPPCRGRRCACCSGLRVPDWGYESVCGVPRRLQHGTNVGAAATFNGAVSPSGEEDDTEDCCSASVLVSASVCSDGAGSEVAPFLIVPDQEESPFCRDDGSFLNSTDLSKASSAGELVPDGAIPSHGCPLLQGEHHSTTFSSRCLCRDLVNSTQAPLSLADNPDPGPCPLSEVLRAMRDIGFRPVRGAPGSRLPVLVRLPTVVSATRGSPPAPNAPKHTPSPAPPSVPPPCFRRLGADDDDDDDDDRCSLYEELIDDLCEEYLPFQCKKMTEEQEEEAGRLQRSAGEMAAALAKAQAEARDLQEHVRQLESAGKELQEKLTETASELRTQEQNALKRDRAIQGLSLAMKAKDKEISELCEELENRDAALVKARDATHKAQLQKFHGAEEQHALLTQKEEELCELRAATQRSLTETQRAQRALCRADERLADATAQRDSAEEEKEGAVLERQRAERGVQELRSELERAKRERRERELELVQEHESHRRDCEHRLASHELLVRRLTDSLADRDRLLQEYTELLRGSDQLPDGKGALIAALQQRLNEQHKLLERADEARSAALQHKEAEIVELRRELAERSLDLERLRALLAGKDETIQGLDELMRERDAELQRLASALKETRRARDEAGEALDGSLADAERARALLAQRETELEVARQALLERAEVGAQELVRRLTESLADKERLLEQARSEGGRPSGDAPREGRRLAELLAQLRDKEECLEAERAERACQQREMEQLRRRLAEVGGERWTEREGDAERVKEEDPGRETLTHVELGRLHAVLQEKDSIIHRLVENGQEKDRLLTLVQAPPRTLELKQTLRILKDERDKETRQNLLGEEEEEEDVEDDVSCDEEDEEDEEEEEGGDDDKTVPPRAVRRQAGPAGERAALRHLLVPSPEASRSQGALRPTQEVEILNKEVDRLTQEVHRLTQEVLVLRVRSPRNLVGAKPDTGSDAHELLLMEQEQEGRKLQQLLHAEQQVYQHLAALPQHADSRSLQEELARVRTLRLQLLDGLRANRELRHNLEELSRELETSPGVSARRELALEVERLRQQLEESQRWNASLQGRLGLHIANNDTARTDSLVSGWNQTSYMSFQLMEPEGLEEELLALPLADLRNKALQLTAQLKDMHLANQELERKVGERELANQLASCRLDEAENEKKKMEDEVRATRRRMEEVEATTRMKEAEATRRMEEAEEALRETTQSHRRLVLGSDGSDGDAVALLEKQVEGLLADLAGTRAHLRDAEERWRQAATRLEEVGAQNDELERELEGVTACLEEEGFLSFDDLREELRRLHRSQKAREGKEGAARISGATTEDVDASGKPPAPKPAELVQRLSDAERVNELLRRQLEMNTSVDGDSSFNPDLIVGMACEIERLNAELGAIRQHQLSAETDRHTSSSVDRSEGGAASGEEPVSPASPLSPLSEPPPSPSRVVGSKAGRKSRLPVPKRLNVSAAVAAAPPPARRSAQSDALSSPTSGHAMPSEGHVIISGDHVIPTGGHMTSVEGHVMPVGGHTPPAGSHATPAGSHVTPDGTHATAIGGHAAPAGGHAAPAGGHMASAGARATTPGGADAAQREGGAGRCEADSSQVELELEHMRAALEDYKKQNRVLEERLLLANKAAAPPGLLAPPPSGEASLACKGVQVEVQDLGYETCGRSEAEDYPGPGGIARHGSRDTISPAAGATAAAAAASDAAAGAGDAPGLRRQVEDLNAQLGNYRQIVRELQARQRGRDGDGVAASADVVSTEGVSGHRHGQPKAVLRSDSCNGSDSAQGSEHDGDGTPSSGTPRSPAVVGVGPGPSRGDLSRPAQNGGDPLAGPRCAADTDGGQRDGGESDGSPASTAGAGTAAWMRQLSREAEREVTRLMGQVGRLEEQLHDTKRLNRQLKEQLRGLHGKRDGSGSAGEGPRLDSLVQAQARDLSELRQRLRLSARLCGELRERLCTLTKALEELLSSGDVDYYAGEGVRKQLGRTAHLMDKLLSRINLAEGVPDGGRAESGDKDDAVNGAGSLQHEVAMLRKQLETERRQLTKKLQDATRRSEAQATHTHTRIERLEEELLERDRLIEDLQQQLSSPPPSPSACDDRFLRPRSASGSGRSSHSRSRAGSTSGSVSGSDGSVSGSAPRSWNRSCSLSSERDSLDRKSLAEEEDGDSFQDHYNSARGPGERYCDDQRRAAPGAVPAAAVAAAVPRGYHSDAEVLNRGPCGYHGNGLPHSLSGFGSADVSFEQRGYHSDTGHAGLAAGHHASHHALAAQAYAVAATAAGAPFGAVEGAKNLALVVHGAENRAFDAHGCNYANAPTAGAPGLFLPSFPSHSRALELCRPPPVPAPVAEGPPHRPGLPYTRPPPSGQGRPPLGPHVHPPALCLSDIQRELDLLQRQLGERSAEMALAGQHQQQQPHQQHHEQQSQLHHHQQPQRQQPHHHQQRQQPHGAPGWQGGAAEAFAAPVAGETAQPARDTALREQTLHERLRGAEELNATLRAELELHHSLLGSPGQGQLQGGRSAQGQGQGWAREAPSPRNMERPTAPSPVFPSRNTAELLEEHLREIRALRHRLEESILTNEQLRRQLEQRLADSEHGNSTNIYIQRSEENRWHRERSGPHDAGSEEEAVLKEALLRKTEELEQLGAELDASRSQLAQRQSELDTARAAGERLRCELEESRARAGEETRRASAELERADRERAGARAELERVLAQAREAASELEVARGRLRGAERAEEDLRAELAAERGERQRAEAEKGERDVRERAALAGNHGDDSKELSCQLQAAHDDINRLQGEVGWLKQQLGEAQQVVTSLKVEMKVQERLSGTPAARHTDKKAALSRRRSTDALGHDAGARPPTPDAVTLAELLAEMRALRRELERGIQANQALRLQLQAQLWHGERAAPPPPPTMAPSPAAPVSTINISYMWPRDPSSPASAAGEDGGGGGSVRATRGGAEAADGTPEPQAFPTPPSSSSSLRGLDLSESTLSSIEGVRSGSGVPRLKGGKSSTPHPEGSKAFWDAAGGHVIALAGDYDALRQRVAEGRLLIRGMDSRIRDCLNTLAQRVTGRKTSDVATVRELRGNVSAMQQLLEEAAALLQLFWRAALPPTAPTGAPATSTQAGVLSDEVTRLRRKLTEQESLLQNTVSRLRTSNQRKDSVERAIIKQLTRTHEVLKKARGNLEPTQVNPYLALGLGFAPLMSSAARAGSLSPGSLSSGLSRTWDPPLQFRRELGPQQPGAGALALPLLSPVSGTQ</sequence>
<feature type="coiled-coil region" evidence="1">
    <location>
        <begin position="452"/>
        <end position="500"/>
    </location>
</feature>
<feature type="compositionally biased region" description="Basic and acidic residues" evidence="2">
    <location>
        <begin position="2977"/>
        <end position="2999"/>
    </location>
</feature>
<feature type="compositionally biased region" description="Low complexity" evidence="2">
    <location>
        <begin position="3076"/>
        <end position="3085"/>
    </location>
</feature>
<dbReference type="GO" id="GO:0005794">
    <property type="term" value="C:Golgi apparatus"/>
    <property type="evidence" value="ECO:0007669"/>
    <property type="project" value="TreeGrafter"/>
</dbReference>
<feature type="compositionally biased region" description="Low complexity" evidence="2">
    <location>
        <begin position="3118"/>
        <end position="3131"/>
    </location>
</feature>
<feature type="coiled-coil region" evidence="1">
    <location>
        <begin position="2702"/>
        <end position="2736"/>
    </location>
</feature>
<feature type="compositionally biased region" description="Pro residues" evidence="2">
    <location>
        <begin position="27"/>
        <end position="47"/>
    </location>
</feature>
<feature type="region of interest" description="Disordered" evidence="2">
    <location>
        <begin position="1822"/>
        <end position="1843"/>
    </location>
</feature>
<dbReference type="InterPro" id="IPR052593">
    <property type="entry name" value="MT-associated_AKAP9-binding"/>
</dbReference>
<feature type="domain" description="Short myomegalin-like EB1 binding protein N-terminal" evidence="3">
    <location>
        <begin position="137"/>
        <end position="366"/>
    </location>
</feature>
<feature type="coiled-coil region" evidence="1">
    <location>
        <begin position="1076"/>
        <end position="1103"/>
    </location>
</feature>
<proteinExistence type="predicted"/>
<feature type="compositionally biased region" description="Low complexity" evidence="2">
    <location>
        <begin position="2255"/>
        <end position="2287"/>
    </location>
</feature>
<feature type="region of interest" description="Disordered" evidence="2">
    <location>
        <begin position="1893"/>
        <end position="2016"/>
    </location>
</feature>
<feature type="compositionally biased region" description="Polar residues" evidence="2">
    <location>
        <begin position="1930"/>
        <end position="1940"/>
    </location>
</feature>
<feature type="compositionally biased region" description="Basic and acidic residues" evidence="2">
    <location>
        <begin position="2329"/>
        <end position="2339"/>
    </location>
</feature>
<keyword evidence="5" id="KW-1185">Reference proteome</keyword>
<name>A0AAJ7WY96_PETMA</name>
<dbReference type="RefSeq" id="XP_032814445.1">
    <property type="nucleotide sequence ID" value="XM_032958554.1"/>
</dbReference>
<dbReference type="PANTHER" id="PTHR46501:SF10">
    <property type="entry name" value="CENTROSOMIN"/>
    <property type="match status" value="1"/>
</dbReference>
<dbReference type="KEGG" id="pmrn:116944812"/>
<evidence type="ECO:0000256" key="2">
    <source>
        <dbReference type="SAM" id="MobiDB-lite"/>
    </source>
</evidence>
<evidence type="ECO:0000313" key="5">
    <source>
        <dbReference type="Proteomes" id="UP001318040"/>
    </source>
</evidence>
<organism evidence="5 6">
    <name type="scientific">Petromyzon marinus</name>
    <name type="common">Sea lamprey</name>
    <dbReference type="NCBI Taxonomy" id="7757"/>
    <lineage>
        <taxon>Eukaryota</taxon>
        <taxon>Metazoa</taxon>
        <taxon>Chordata</taxon>
        <taxon>Craniata</taxon>
        <taxon>Vertebrata</taxon>
        <taxon>Cyclostomata</taxon>
        <taxon>Hyperoartia</taxon>
        <taxon>Petromyzontiformes</taxon>
        <taxon>Petromyzontidae</taxon>
        <taxon>Petromyzon</taxon>
    </lineage>
</organism>
<reference evidence="6" key="1">
    <citation type="submission" date="2025-08" db="UniProtKB">
        <authorList>
            <consortium name="RefSeq"/>
        </authorList>
    </citation>
    <scope>IDENTIFICATION</scope>
    <source>
        <tissue evidence="6">Sperm</tissue>
    </source>
</reference>
<keyword evidence="1" id="KW-0175">Coiled coil</keyword>
<feature type="region of interest" description="Disordered" evidence="2">
    <location>
        <begin position="3071"/>
        <end position="3163"/>
    </location>
</feature>
<feature type="region of interest" description="Disordered" evidence="2">
    <location>
        <begin position="2822"/>
        <end position="2843"/>
    </location>
</feature>
<feature type="compositionally biased region" description="Basic and acidic residues" evidence="2">
    <location>
        <begin position="2194"/>
        <end position="2206"/>
    </location>
</feature>
<feature type="domain" description="CDK5 regulatory subunit-associated protein 2/Myomegalin coiled coil" evidence="4">
    <location>
        <begin position="1088"/>
        <end position="1192"/>
    </location>
</feature>
<feature type="compositionally biased region" description="Low complexity" evidence="2">
    <location>
        <begin position="2003"/>
        <end position="2015"/>
    </location>
</feature>
<feature type="region of interest" description="Disordered" evidence="2">
    <location>
        <begin position="1708"/>
        <end position="1746"/>
    </location>
</feature>
<feature type="region of interest" description="Disordered" evidence="2">
    <location>
        <begin position="23"/>
        <end position="49"/>
    </location>
</feature>
<evidence type="ECO:0000259" key="3">
    <source>
        <dbReference type="Pfam" id="PF18615"/>
    </source>
</evidence>
<feature type="region of interest" description="Disordered" evidence="2">
    <location>
        <begin position="1555"/>
        <end position="1651"/>
    </location>
</feature>
<dbReference type="GO" id="GO:1903358">
    <property type="term" value="P:regulation of Golgi organization"/>
    <property type="evidence" value="ECO:0007669"/>
    <property type="project" value="TreeGrafter"/>
</dbReference>
<gene>
    <name evidence="6" type="primary">PDE4DIP</name>
</gene>
<feature type="coiled-coil region" evidence="1">
    <location>
        <begin position="596"/>
        <end position="651"/>
    </location>
</feature>
<feature type="region of interest" description="Disordered" evidence="2">
    <location>
        <begin position="2194"/>
        <end position="2217"/>
    </location>
</feature>
<feature type="compositionally biased region" description="Pro residues" evidence="2">
    <location>
        <begin position="2508"/>
        <end position="2525"/>
    </location>
</feature>
<dbReference type="GO" id="GO:0090063">
    <property type="term" value="P:positive regulation of microtubule nucleation"/>
    <property type="evidence" value="ECO:0007669"/>
    <property type="project" value="TreeGrafter"/>
</dbReference>
<feature type="compositionally biased region" description="Basic and acidic residues" evidence="2">
    <location>
        <begin position="2300"/>
        <end position="2311"/>
    </location>
</feature>
<evidence type="ECO:0000259" key="4">
    <source>
        <dbReference type="Pfam" id="PF23246"/>
    </source>
</evidence>
<feature type="region of interest" description="Disordered" evidence="2">
    <location>
        <begin position="2489"/>
        <end position="2528"/>
    </location>
</feature>
<feature type="compositionally biased region" description="Low complexity" evidence="2">
    <location>
        <begin position="1708"/>
        <end position="1729"/>
    </location>
</feature>
<feature type="compositionally biased region" description="Basic residues" evidence="2">
    <location>
        <begin position="2574"/>
        <end position="2590"/>
    </location>
</feature>
<feature type="region of interest" description="Disordered" evidence="2">
    <location>
        <begin position="2234"/>
        <end position="2339"/>
    </location>
</feature>
<feature type="coiled-coil region" evidence="1">
    <location>
        <begin position="1174"/>
        <end position="1231"/>
    </location>
</feature>
<dbReference type="GO" id="GO:0005813">
    <property type="term" value="C:centrosome"/>
    <property type="evidence" value="ECO:0007669"/>
    <property type="project" value="TreeGrafter"/>
</dbReference>
<dbReference type="Pfam" id="PF18615">
    <property type="entry name" value="SMYLE_N"/>
    <property type="match status" value="1"/>
</dbReference>
<dbReference type="Pfam" id="PF23246">
    <property type="entry name" value="CC_CDK5RAP2"/>
    <property type="match status" value="1"/>
</dbReference>
<feature type="compositionally biased region" description="Polar residues" evidence="2">
    <location>
        <begin position="1635"/>
        <end position="1644"/>
    </location>
</feature>
<dbReference type="InterPro" id="IPR040947">
    <property type="entry name" value="SMYLE_N"/>
</dbReference>
<feature type="compositionally biased region" description="Pro residues" evidence="2">
    <location>
        <begin position="377"/>
        <end position="398"/>
    </location>
</feature>
<feature type="region of interest" description="Disordered" evidence="2">
    <location>
        <begin position="2552"/>
        <end position="2602"/>
    </location>
</feature>
<dbReference type="InterPro" id="IPR056273">
    <property type="entry name" value="CDK5RAP2_MYOME_CC"/>
</dbReference>
<feature type="region of interest" description="Disordered" evidence="2">
    <location>
        <begin position="996"/>
        <end position="1049"/>
    </location>
</feature>
<accession>A0AAJ7WY96</accession>
<feature type="compositionally biased region" description="Basic and acidic residues" evidence="2">
    <location>
        <begin position="1558"/>
        <end position="1571"/>
    </location>
</feature>
<feature type="region of interest" description="Disordered" evidence="2">
    <location>
        <begin position="3373"/>
        <end position="3399"/>
    </location>
</feature>
<feature type="coiled-coil region" evidence="1">
    <location>
        <begin position="3010"/>
        <end position="3037"/>
    </location>
</feature>
<evidence type="ECO:0000256" key="1">
    <source>
        <dbReference type="SAM" id="Coils"/>
    </source>
</evidence>
<feature type="region of interest" description="Disordered" evidence="2">
    <location>
        <begin position="1463"/>
        <end position="1501"/>
    </location>
</feature>
<protein>
    <submittedName>
        <fullName evidence="6">Myomegalin isoform X1</fullName>
    </submittedName>
</protein>
<feature type="region of interest" description="Disordered" evidence="2">
    <location>
        <begin position="2969"/>
        <end position="3005"/>
    </location>
</feature>
<dbReference type="GO" id="GO:0007098">
    <property type="term" value="P:centrosome cycle"/>
    <property type="evidence" value="ECO:0007669"/>
    <property type="project" value="TreeGrafter"/>
</dbReference>
<feature type="coiled-coil region" evidence="1">
    <location>
        <begin position="702"/>
        <end position="913"/>
    </location>
</feature>
<feature type="region of interest" description="Disordered" evidence="2">
    <location>
        <begin position="372"/>
        <end position="413"/>
    </location>
</feature>
<feature type="coiled-coil region" evidence="1">
    <location>
        <begin position="2021"/>
        <end position="2055"/>
    </location>
</feature>
<feature type="compositionally biased region" description="Acidic residues" evidence="2">
    <location>
        <begin position="1001"/>
        <end position="1030"/>
    </location>
</feature>
<feature type="coiled-coil region" evidence="1">
    <location>
        <begin position="1276"/>
        <end position="1441"/>
    </location>
</feature>
<dbReference type="PANTHER" id="PTHR46501">
    <property type="entry name" value="MYOMEGALIN"/>
    <property type="match status" value="1"/>
</dbReference>
<feature type="region of interest" description="Disordered" evidence="2">
    <location>
        <begin position="2655"/>
        <end position="2699"/>
    </location>
</feature>
<feature type="compositionally biased region" description="Low complexity" evidence="2">
    <location>
        <begin position="3378"/>
        <end position="3392"/>
    </location>
</feature>
<dbReference type="Proteomes" id="UP001318040">
    <property type="component" value="Chromosome 22"/>
</dbReference>
<dbReference type="GO" id="GO:0060090">
    <property type="term" value="F:molecular adaptor activity"/>
    <property type="evidence" value="ECO:0007669"/>
    <property type="project" value="TreeGrafter"/>
</dbReference>